<dbReference type="InterPro" id="IPR003284">
    <property type="entry name" value="Sal_SpvB"/>
</dbReference>
<dbReference type="PROSITE" id="PS50818">
    <property type="entry name" value="INTEIN_C_TER"/>
    <property type="match status" value="1"/>
</dbReference>
<dbReference type="RefSeq" id="WP_359347777.1">
    <property type="nucleotide sequence ID" value="NZ_JBEYXV010000005.1"/>
</dbReference>
<feature type="region of interest" description="Disordered" evidence="5">
    <location>
        <begin position="107"/>
        <end position="128"/>
    </location>
</feature>
<accession>A0ABV3BM26</accession>
<dbReference type="InterPro" id="IPR006530">
    <property type="entry name" value="YD"/>
</dbReference>
<gene>
    <name evidence="7" type="ORF">ABZ921_12985</name>
</gene>
<dbReference type="Proteomes" id="UP001551176">
    <property type="component" value="Unassembled WGS sequence"/>
</dbReference>
<organism evidence="7 8">
    <name type="scientific">Streptomyces atriruber</name>
    <dbReference type="NCBI Taxonomy" id="545121"/>
    <lineage>
        <taxon>Bacteria</taxon>
        <taxon>Bacillati</taxon>
        <taxon>Actinomycetota</taxon>
        <taxon>Actinomycetes</taxon>
        <taxon>Kitasatosporales</taxon>
        <taxon>Streptomycetaceae</taxon>
        <taxon>Streptomyces</taxon>
    </lineage>
</organism>
<comment type="caution">
    <text evidence="7">The sequence shown here is derived from an EMBL/GenBank/DDBJ whole genome shotgun (WGS) entry which is preliminary data.</text>
</comment>
<reference evidence="7 8" key="1">
    <citation type="submission" date="2024-06" db="EMBL/GenBank/DDBJ databases">
        <title>The Natural Products Discovery Center: Release of the First 8490 Sequenced Strains for Exploring Actinobacteria Biosynthetic Diversity.</title>
        <authorList>
            <person name="Kalkreuter E."/>
            <person name="Kautsar S.A."/>
            <person name="Yang D."/>
            <person name="Bader C.D."/>
            <person name="Teijaro C.N."/>
            <person name="Fluegel L."/>
            <person name="Davis C.M."/>
            <person name="Simpson J.R."/>
            <person name="Lauterbach L."/>
            <person name="Steele A.D."/>
            <person name="Gui C."/>
            <person name="Meng S."/>
            <person name="Li G."/>
            <person name="Viehrig K."/>
            <person name="Ye F."/>
            <person name="Su P."/>
            <person name="Kiefer A.F."/>
            <person name="Nichols A."/>
            <person name="Cepeda A.J."/>
            <person name="Yan W."/>
            <person name="Fan B."/>
            <person name="Jiang Y."/>
            <person name="Adhikari A."/>
            <person name="Zheng C.-J."/>
            <person name="Schuster L."/>
            <person name="Cowan T.M."/>
            <person name="Smanski M.J."/>
            <person name="Chevrette M.G."/>
            <person name="De Carvalho L.P.S."/>
            <person name="Shen B."/>
        </authorList>
    </citation>
    <scope>NUCLEOTIDE SEQUENCE [LARGE SCALE GENOMIC DNA]</scope>
    <source>
        <strain evidence="7 8">NPDC046838</strain>
    </source>
</reference>
<evidence type="ECO:0000259" key="6">
    <source>
        <dbReference type="SMART" id="SM00306"/>
    </source>
</evidence>
<feature type="domain" description="Hint" evidence="6">
    <location>
        <begin position="2026"/>
        <end position="2133"/>
    </location>
</feature>
<dbReference type="PROSITE" id="PS50817">
    <property type="entry name" value="INTEIN_N_TER"/>
    <property type="match status" value="1"/>
</dbReference>
<dbReference type="NCBIfam" id="TIGR01443">
    <property type="entry name" value="intein_Cterm"/>
    <property type="match status" value="1"/>
</dbReference>
<evidence type="ECO:0000256" key="1">
    <source>
        <dbReference type="ARBA" id="ARBA00004613"/>
    </source>
</evidence>
<dbReference type="SUPFAM" id="SSF51294">
    <property type="entry name" value="Hedgehog/intein (Hint) domain"/>
    <property type="match status" value="1"/>
</dbReference>
<dbReference type="NCBIfam" id="TIGR01643">
    <property type="entry name" value="YD_repeat_2x"/>
    <property type="match status" value="1"/>
</dbReference>
<dbReference type="InterPro" id="IPR056823">
    <property type="entry name" value="TEN-like_YD-shell"/>
</dbReference>
<dbReference type="NCBIfam" id="TIGR03696">
    <property type="entry name" value="Rhs_assc_core"/>
    <property type="match status" value="1"/>
</dbReference>
<dbReference type="InterPro" id="IPR036844">
    <property type="entry name" value="Hint_dom_sf"/>
</dbReference>
<dbReference type="Pfam" id="PF25023">
    <property type="entry name" value="TEN_YD-shell"/>
    <property type="match status" value="1"/>
</dbReference>
<keyword evidence="2" id="KW-0964">Secreted</keyword>
<evidence type="ECO:0000256" key="3">
    <source>
        <dbReference type="ARBA" id="ARBA00022737"/>
    </source>
</evidence>
<dbReference type="PANTHER" id="PTHR32305">
    <property type="match status" value="1"/>
</dbReference>
<dbReference type="InterPro" id="IPR030934">
    <property type="entry name" value="Intein_C"/>
</dbReference>
<evidence type="ECO:0000256" key="2">
    <source>
        <dbReference type="ARBA" id="ARBA00022525"/>
    </source>
</evidence>
<feature type="region of interest" description="Disordered" evidence="5">
    <location>
        <begin position="898"/>
        <end position="919"/>
    </location>
</feature>
<evidence type="ECO:0000256" key="4">
    <source>
        <dbReference type="ARBA" id="ARBA00023026"/>
    </source>
</evidence>
<evidence type="ECO:0000256" key="5">
    <source>
        <dbReference type="SAM" id="MobiDB-lite"/>
    </source>
</evidence>
<dbReference type="PANTHER" id="PTHR32305:SF17">
    <property type="entry name" value="TRNA NUCLEASE WAPA"/>
    <property type="match status" value="1"/>
</dbReference>
<dbReference type="InterPro" id="IPR022385">
    <property type="entry name" value="Rhs_assc_core"/>
</dbReference>
<name>A0ABV3BM26_9ACTN</name>
<dbReference type="Pfam" id="PF07591">
    <property type="entry name" value="PT-HINT"/>
    <property type="match status" value="1"/>
</dbReference>
<keyword evidence="4" id="KW-0843">Virulence</keyword>
<dbReference type="InterPro" id="IPR050708">
    <property type="entry name" value="T6SS_VgrG/RHS"/>
</dbReference>
<dbReference type="InterPro" id="IPR006141">
    <property type="entry name" value="Intein_N"/>
</dbReference>
<dbReference type="Gene3D" id="2.180.10.10">
    <property type="entry name" value="RHS repeat-associated core"/>
    <property type="match status" value="2"/>
</dbReference>
<sequence>MPSSSWFRSSLHREGRALRLQIAGALGIALTVGLLPQYVPEARAEDAGKGRTLQQDLGEPVPGTRLKAKPHGPNPAARAKVTTPAEVAWPTPDSVQVSLSGTKRVKAGGLPVELGPPRRQSRPRPAAEAVRVEVLDRKRTRAAGVDGVLLTVAPGGRSRTAESTRLTLDYAGFADAYGANYGHRLRLVQYPRCVLTTPDVDRCKAGEPLTTTNDTAAQTLSADVPVAAAPAPAAGQGADASAEATVLAAEAGASGDQGSYGATPLSPAAEWSVSNSSGGFNWSYPMRVPPTPGGLVPSVSLGYNSQSVDGQTAATNNQGSWVGTGFGYEPGYIERRYKACADDGHDKANGDQCWAYDNATIQLAGGPSGQLILDGKNPDNTDRWRLSSDDNSKVEKLTGASNGDDNGEHWRLTTTDGTQYYFGLDNLPGYTSGKEQTGSTWTVPVYGDDKDEPCHKATLADSHCKQAWRWNLDYVVDPHGNAMSYYYGKETNYYTQGLKTGENGKSYTRGGYLKRIDYGQRDQKVYESPAPARVVFDTDERCLAAAQDCEPGDLTDSTATRWPDVPWDLNCKADTKCKGQNSPTFWTRKKLSEVTTQIRYGSGYADADSWTLRHQFNDNGDSSKSLWLDTIKQTGHAGSGTATTPAVTLVGEQRPNRVDKQGDNIQAMNRFRLTRVDNDSGGELHVNYRKNECSPDDLPSADAPTKACYPVKWNPPGATDPITDWFHKHLVAQVVERDLTGGSPQMVSAYEYLGDAGWKKAKADGITKDEYRTHSDWRGYGKVRVTKSAGTNDASNQRTEHVFLRGLGGDVTDSEGVKHSDDDELSGQELETVTYNGGYSSDDVVSKNISTTWQRTTATRKQSWGTSNAFYVRPATTASYTALKKGGWQVVKSTTRYDDTTGRPVQTDDYGKDGDSSDNQCVRTEYADNASQNMFALVSRVEKVAVSCSSAPDRKTQVISDDLTFYDGKALGAAPTKGDTTKVQRLATHDGTKATYETVTSSATADFDGFGRPLKVTDAAGKATSIDYTETDGLTTKKVETNPLGWTTATEYFRSWGVAAAQTDMNGKRTDLAYDPLGRLTSVWLPDRDKANRTPSIKYTYLIREDQANAVKTEKIENDGTSYGAEYALYDGLLRPRQQQAEGPEGGTLVADTLYDGLGNIAEANSDYYTETAPTSTFFKPSEEVDGHTVTQYDGAGRKTAEIFKVQDVEKWRTTFAYDGDRVHTDPPAGTAPTTVVTDARGRTTEIRRYKGDKPLPSGTAEDYESTSYTYTPVGQVKTVEDAAGNNWSYGYDQRGRKSTFSDPDVGTTRYTYDEVDRLTSTTDARDKKLSTKYDELGRPVSTWEGEPDTGTKLTLNSYDKKAKGQLYGSYRYENGAVTTASLITQLDDMYQPEQTQVILGDAADKELRGTYTYTTAYNNDGTIKGQTLPAAGGLPSETLTYTYDDLQRPTSLLTLLGGQAGGAYVKKAHYASTSQLLGLDLGPIGTDGKLPRLFYEYEKGTDRLIGSGADIVGVNAFVADANYSYDDSGNVTSIADTPQGGQSDVQCFTYDWQQRLKEAWSTSNTPDGKAGSGRQDAACSGGAATGTIGGAAPYWQSFDYDTAGNRTSQVRHGAAGAPDVTRTYSYGKDAAGNGGPHTLTKVVEETPASGSDPAVTRQDTYTYDEVGNTRQRVLNGTTQDLKWNAEGKLKEAGPDTTYDYDAAGSRLLRKEKGQHTLYLPGMELNLDTATRAVKGTRYYTFGAQTVAMRTAEGVQFLAGDHQGTMSAAIDADSGAVTRRRMDPFGNERGKASGPWVDDKGFLGKSVDSSTGLTHVGAREYEPENGRFITADPIIDFNDPQQINGYAYASNNPVTRSDPSGLKDDGCMLVGVQCSAGYNGGWDIKVTKTYYTYYQVHATPAQKRATAARSEASARETRMKRAAKELAGILADELGITDALDCFTTGSLGSCGATIANIATSMVGGVVAKLAKKYGMPWNWKKGLALAKKVGGMVKSLFKDFKAWAKLDKKADRLEEAAAKSGSCLKNSFTPTTKVLMGDGTTKAIADIDIGDKVLATDPRTGKTAIKTVTAEIKGKGVKHLVKITVKVDGEKGAKGRASSVTATDGHPFWVPELGEWIKATDLTAGEWLRTSAGTHVQISAVKRWSTQRAEVRNLTVADLHTYYVVAGVAPVLVHNCGGTATVSYDPDMGPTGHAIIRVDMADGRSQITEQVINGIPVRPGRFNGLPTTGAHAFPEDLGPNTRSLTFDLPNAEGAYAAQGKTIGADLGAYDGMDNSCVTYCVDILRSGGVNLPDGRRGMAVLRGRMNRG</sequence>
<dbReference type="Gene3D" id="2.170.16.10">
    <property type="entry name" value="Hedgehog/Intein (Hint) domain"/>
    <property type="match status" value="1"/>
</dbReference>
<feature type="region of interest" description="Disordered" evidence="5">
    <location>
        <begin position="385"/>
        <end position="407"/>
    </location>
</feature>
<feature type="compositionally biased region" description="Basic and acidic residues" evidence="5">
    <location>
        <begin position="385"/>
        <end position="396"/>
    </location>
</feature>
<keyword evidence="3" id="KW-0677">Repeat</keyword>
<dbReference type="SMART" id="SM00306">
    <property type="entry name" value="HintN"/>
    <property type="match status" value="1"/>
</dbReference>
<keyword evidence="8" id="KW-1185">Reference proteome</keyword>
<evidence type="ECO:0000313" key="8">
    <source>
        <dbReference type="Proteomes" id="UP001551176"/>
    </source>
</evidence>
<dbReference type="Pfam" id="PF03534">
    <property type="entry name" value="SpvB"/>
    <property type="match status" value="1"/>
</dbReference>
<evidence type="ECO:0000313" key="7">
    <source>
        <dbReference type="EMBL" id="MEU6821540.1"/>
    </source>
</evidence>
<dbReference type="CDD" id="cd00081">
    <property type="entry name" value="Hint"/>
    <property type="match status" value="1"/>
</dbReference>
<proteinExistence type="predicted"/>
<protein>
    <submittedName>
        <fullName evidence="7">Polymorphic toxin-type HINT domain-containing protein</fullName>
    </submittedName>
</protein>
<dbReference type="EMBL" id="JBEYXV010000005">
    <property type="protein sequence ID" value="MEU6821540.1"/>
    <property type="molecule type" value="Genomic_DNA"/>
</dbReference>
<dbReference type="InterPro" id="IPR003587">
    <property type="entry name" value="Hint_dom_N"/>
</dbReference>
<comment type="subcellular location">
    <subcellularLocation>
        <location evidence="1">Secreted</location>
    </subcellularLocation>
</comment>
<feature type="region of interest" description="Disordered" evidence="5">
    <location>
        <begin position="46"/>
        <end position="82"/>
    </location>
</feature>